<evidence type="ECO:0000256" key="1">
    <source>
        <dbReference type="ARBA" id="ARBA00010282"/>
    </source>
</evidence>
<comment type="caution">
    <text evidence="3">The sequence shown here is derived from an EMBL/GenBank/DDBJ whole genome shotgun (WGS) entry which is preliminary data.</text>
</comment>
<dbReference type="SUPFAM" id="SSF82649">
    <property type="entry name" value="SufE/NifU"/>
    <property type="match status" value="1"/>
</dbReference>
<name>A0A9X3TZ18_9PROT</name>
<dbReference type="Pfam" id="PF02657">
    <property type="entry name" value="SufE"/>
    <property type="match status" value="1"/>
</dbReference>
<dbReference type="EMBL" id="JANWOI010000004">
    <property type="protein sequence ID" value="MDA5194555.1"/>
    <property type="molecule type" value="Genomic_DNA"/>
</dbReference>
<protein>
    <submittedName>
        <fullName evidence="3">SufE family protein</fullName>
    </submittedName>
</protein>
<sequence length="142" mass="15962">MAIDDILENFELFDDWEDRYRFVIDLGRELTPFPEAERTEDNRVRGCTSRVWLTSRLEGSPRHLFLEGDSDAHIVKGLVAILLSIYSGKTPVEVLQIDARAILAKLGLEAHLSPMRTNGLFSMVERIRAIAADYALDSGVTA</sequence>
<dbReference type="InterPro" id="IPR003808">
    <property type="entry name" value="Fe-S_metab-assoc_dom"/>
</dbReference>
<dbReference type="PANTHER" id="PTHR43597">
    <property type="entry name" value="SULFUR ACCEPTOR PROTEIN CSDE"/>
    <property type="match status" value="1"/>
</dbReference>
<gene>
    <name evidence="3" type="ORF">NYP16_11400</name>
</gene>
<evidence type="ECO:0000313" key="3">
    <source>
        <dbReference type="EMBL" id="MDA5194555.1"/>
    </source>
</evidence>
<proteinExistence type="inferred from homology"/>
<organism evidence="3 4">
    <name type="scientific">Govanella unica</name>
    <dbReference type="NCBI Taxonomy" id="2975056"/>
    <lineage>
        <taxon>Bacteria</taxon>
        <taxon>Pseudomonadati</taxon>
        <taxon>Pseudomonadota</taxon>
        <taxon>Alphaproteobacteria</taxon>
        <taxon>Emcibacterales</taxon>
        <taxon>Govanellaceae</taxon>
        <taxon>Govanella</taxon>
    </lineage>
</organism>
<evidence type="ECO:0000313" key="4">
    <source>
        <dbReference type="Proteomes" id="UP001141619"/>
    </source>
</evidence>
<dbReference type="PANTHER" id="PTHR43597:SF5">
    <property type="entry name" value="SUFE-LIKE PROTEIN 2, CHLOROPLASTIC"/>
    <property type="match status" value="1"/>
</dbReference>
<reference evidence="3" key="1">
    <citation type="submission" date="2022-08" db="EMBL/GenBank/DDBJ databases">
        <authorList>
            <person name="Vandamme P."/>
            <person name="Hettiarachchi A."/>
            <person name="Peeters C."/>
            <person name="Cnockaert M."/>
            <person name="Carlier A."/>
        </authorList>
    </citation>
    <scope>NUCLEOTIDE SEQUENCE</scope>
    <source>
        <strain evidence="3">LMG 31809</strain>
    </source>
</reference>
<comment type="similarity">
    <text evidence="1">Belongs to the SufE family.</text>
</comment>
<dbReference type="Gene3D" id="3.90.1010.10">
    <property type="match status" value="1"/>
</dbReference>
<dbReference type="AlphaFoldDB" id="A0A9X3TZ18"/>
<accession>A0A9X3TZ18</accession>
<evidence type="ECO:0000259" key="2">
    <source>
        <dbReference type="Pfam" id="PF02657"/>
    </source>
</evidence>
<feature type="domain" description="Fe-S metabolism associated" evidence="2">
    <location>
        <begin position="8"/>
        <end position="129"/>
    </location>
</feature>
<reference evidence="3" key="2">
    <citation type="journal article" date="2023" name="Syst. Appl. Microbiol.">
        <title>Govania unica gen. nov., sp. nov., a rare biosphere bacterium that represents a novel family in the class Alphaproteobacteria.</title>
        <authorList>
            <person name="Vandamme P."/>
            <person name="Peeters C."/>
            <person name="Hettiarachchi A."/>
            <person name="Cnockaert M."/>
            <person name="Carlier A."/>
        </authorList>
    </citation>
    <scope>NUCLEOTIDE SEQUENCE</scope>
    <source>
        <strain evidence="3">LMG 31809</strain>
    </source>
</reference>
<keyword evidence="4" id="KW-1185">Reference proteome</keyword>
<dbReference type="Proteomes" id="UP001141619">
    <property type="component" value="Unassembled WGS sequence"/>
</dbReference>